<keyword evidence="1" id="KW-0472">Membrane</keyword>
<evidence type="ECO:0000256" key="2">
    <source>
        <dbReference type="SAM" id="SignalP"/>
    </source>
</evidence>
<reference evidence="4" key="1">
    <citation type="journal article" date="2019" name="Int. J. Syst. Evol. Microbiol.">
        <title>The Global Catalogue of Microorganisms (GCM) 10K type strain sequencing project: providing services to taxonomists for standard genome sequencing and annotation.</title>
        <authorList>
            <consortium name="The Broad Institute Genomics Platform"/>
            <consortium name="The Broad Institute Genome Sequencing Center for Infectious Disease"/>
            <person name="Wu L."/>
            <person name="Ma J."/>
        </authorList>
    </citation>
    <scope>NUCLEOTIDE SEQUENCE [LARGE SCALE GENOMIC DNA]</scope>
    <source>
        <strain evidence="4">JCM 17843</strain>
    </source>
</reference>
<feature type="transmembrane region" description="Helical" evidence="1">
    <location>
        <begin position="229"/>
        <end position="249"/>
    </location>
</feature>
<keyword evidence="1" id="KW-0812">Transmembrane</keyword>
<keyword evidence="2" id="KW-0732">Signal</keyword>
<dbReference type="RefSeq" id="WP_150005712.1">
    <property type="nucleotide sequence ID" value="NZ_BMOV01000005.1"/>
</dbReference>
<accession>A0ABQ2LDJ1</accession>
<feature type="chain" id="PRO_5046418092" evidence="2">
    <location>
        <begin position="23"/>
        <end position="252"/>
    </location>
</feature>
<name>A0ABQ2LDJ1_9PROT</name>
<evidence type="ECO:0000313" key="4">
    <source>
        <dbReference type="Proteomes" id="UP000602381"/>
    </source>
</evidence>
<proteinExistence type="predicted"/>
<organism evidence="3 4">
    <name type="scientific">Iodidimonas muriae</name>
    <dbReference type="NCBI Taxonomy" id="261467"/>
    <lineage>
        <taxon>Bacteria</taxon>
        <taxon>Pseudomonadati</taxon>
        <taxon>Pseudomonadota</taxon>
        <taxon>Alphaproteobacteria</taxon>
        <taxon>Iodidimonadales</taxon>
        <taxon>Iodidimonadaceae</taxon>
        <taxon>Iodidimonas</taxon>
    </lineage>
</organism>
<dbReference type="EMBL" id="BMOV01000005">
    <property type="protein sequence ID" value="GGO12074.1"/>
    <property type="molecule type" value="Genomic_DNA"/>
</dbReference>
<dbReference type="InterPro" id="IPR019088">
    <property type="entry name" value="CHP02186-rel_TM"/>
</dbReference>
<evidence type="ECO:0000256" key="1">
    <source>
        <dbReference type="SAM" id="Phobius"/>
    </source>
</evidence>
<gene>
    <name evidence="3" type="ORF">GCM10007972_16560</name>
</gene>
<dbReference type="Proteomes" id="UP000602381">
    <property type="component" value="Unassembled WGS sequence"/>
</dbReference>
<comment type="caution">
    <text evidence="3">The sequence shown here is derived from an EMBL/GenBank/DDBJ whole genome shotgun (WGS) entry which is preliminary data.</text>
</comment>
<evidence type="ECO:0000313" key="3">
    <source>
        <dbReference type="EMBL" id="GGO12074.1"/>
    </source>
</evidence>
<protein>
    <submittedName>
        <fullName evidence="3">Membrane protein</fullName>
    </submittedName>
</protein>
<keyword evidence="1" id="KW-1133">Transmembrane helix</keyword>
<sequence length="252" mass="27135">MSMRGFMILLAVFFGAYDAAKAAPHGLVTDISRDIVNLRYDFSGTDLLLFGAISGAVDREEPLDLVISVLGPAKSMVVRRKAQVAGVWVNKQAASIPEAPGYYALTSTRPLANITDAKTLSDLGLGLANLPLSIVSSDAIEPREFRAGFVRAMEKRGLYRLDADAVTVLEGALFRTNIRLPANVPEGPFEARVVLFSNGVPVVDRALHIEVGKIGFERAVFQLAKQQPLLYGIAAVLLALLSGWAASLLSRR</sequence>
<feature type="signal peptide" evidence="2">
    <location>
        <begin position="1"/>
        <end position="22"/>
    </location>
</feature>
<dbReference type="Pfam" id="PF09608">
    <property type="entry name" value="Alph_Pro_TM"/>
    <property type="match status" value="1"/>
</dbReference>
<keyword evidence="4" id="KW-1185">Reference proteome</keyword>